<proteinExistence type="predicted"/>
<sequence>MNKTNKEKEAYEAYKDRISMPACPVKLTPEEIKELKKQGRI</sequence>
<evidence type="ECO:0000313" key="2">
    <source>
        <dbReference type="Proteomes" id="UP000237749"/>
    </source>
</evidence>
<dbReference type="RefSeq" id="WP_278321422.1">
    <property type="nucleotide sequence ID" value="NZ_PTJA01000008.1"/>
</dbReference>
<organism evidence="1 2">
    <name type="scientific">Lacrimispora xylanisolvens</name>
    <dbReference type="NCBI Taxonomy" id="384636"/>
    <lineage>
        <taxon>Bacteria</taxon>
        <taxon>Bacillati</taxon>
        <taxon>Bacillota</taxon>
        <taxon>Clostridia</taxon>
        <taxon>Lachnospirales</taxon>
        <taxon>Lachnospiraceae</taxon>
        <taxon>Lacrimispora</taxon>
    </lineage>
</organism>
<protein>
    <submittedName>
        <fullName evidence="1">Uncharacterized protein</fullName>
    </submittedName>
</protein>
<dbReference type="EMBL" id="PTJA01000008">
    <property type="protein sequence ID" value="PPK79858.1"/>
    <property type="molecule type" value="Genomic_DNA"/>
</dbReference>
<gene>
    <name evidence="1" type="ORF">BXY41_10883</name>
</gene>
<keyword evidence="2" id="KW-1185">Reference proteome</keyword>
<evidence type="ECO:0000313" key="1">
    <source>
        <dbReference type="EMBL" id="PPK79858.1"/>
    </source>
</evidence>
<comment type="caution">
    <text evidence="1">The sequence shown here is derived from an EMBL/GenBank/DDBJ whole genome shotgun (WGS) entry which is preliminary data.</text>
</comment>
<reference evidence="1 2" key="1">
    <citation type="submission" date="2018-02" db="EMBL/GenBank/DDBJ databases">
        <title>Genomic Encyclopedia of Archaeal and Bacterial Type Strains, Phase II (KMG-II): from individual species to whole genera.</title>
        <authorList>
            <person name="Goeker M."/>
        </authorList>
    </citation>
    <scope>NUCLEOTIDE SEQUENCE [LARGE SCALE GENOMIC DNA]</scope>
    <source>
        <strain evidence="1 2">DSM 3808</strain>
    </source>
</reference>
<name>A0A2S6HQI1_9FIRM</name>
<accession>A0A2S6HQI1</accession>
<dbReference type="AlphaFoldDB" id="A0A2S6HQI1"/>
<dbReference type="Proteomes" id="UP000237749">
    <property type="component" value="Unassembled WGS sequence"/>
</dbReference>